<dbReference type="FunFam" id="2.120.10.30:FF:000027">
    <property type="entry name" value="Regucalcin homologue"/>
    <property type="match status" value="1"/>
</dbReference>
<keyword evidence="11" id="KW-0378">Hydrolase</keyword>
<feature type="binding site" evidence="15">
    <location>
        <position position="41"/>
    </location>
    <ligand>
        <name>a divalent metal cation</name>
        <dbReference type="ChEBI" id="CHEBI:60240"/>
    </ligand>
</feature>
<evidence type="ECO:0000256" key="7">
    <source>
        <dbReference type="ARBA" id="ARBA00013227"/>
    </source>
</evidence>
<keyword evidence="12" id="KW-0106">Calcium</keyword>
<protein>
    <recommendedName>
        <fullName evidence="8">Regucalcin</fullName>
        <ecNumber evidence="7">3.1.1.17</ecNumber>
    </recommendedName>
    <alternativeName>
        <fullName evidence="13">Gluconolactonase</fullName>
    </alternativeName>
</protein>
<feature type="active site" description="Proton donor/acceptor" evidence="14">
    <location>
        <position position="222"/>
    </location>
</feature>
<dbReference type="InterPro" id="IPR013658">
    <property type="entry name" value="SGL"/>
</dbReference>
<keyword evidence="15" id="KW-0862">Zinc</keyword>
<keyword evidence="10 15" id="KW-0479">Metal-binding</keyword>
<feature type="binding site" evidence="15">
    <location>
        <position position="124"/>
    </location>
    <ligand>
        <name>substrate</name>
    </ligand>
</feature>
<dbReference type="GO" id="GO:0030234">
    <property type="term" value="F:enzyme regulator activity"/>
    <property type="evidence" value="ECO:0007669"/>
    <property type="project" value="InterPro"/>
</dbReference>
<evidence type="ECO:0000256" key="3">
    <source>
        <dbReference type="ARBA" id="ARBA00001936"/>
    </source>
</evidence>
<dbReference type="GO" id="GO:0004341">
    <property type="term" value="F:gluconolactonase activity"/>
    <property type="evidence" value="ECO:0007669"/>
    <property type="project" value="UniProtKB-EC"/>
</dbReference>
<comment type="cofactor">
    <cofactor evidence="3">
        <name>Mn(2+)</name>
        <dbReference type="ChEBI" id="CHEBI:29035"/>
    </cofactor>
</comment>
<evidence type="ECO:0000256" key="12">
    <source>
        <dbReference type="ARBA" id="ARBA00022837"/>
    </source>
</evidence>
<dbReference type="InterPro" id="IPR011042">
    <property type="entry name" value="6-blade_b-propeller_TolB-like"/>
</dbReference>
<evidence type="ECO:0000256" key="11">
    <source>
        <dbReference type="ARBA" id="ARBA00022801"/>
    </source>
</evidence>
<sequence length="319" mass="34946">MTNSCAFHEPRGTMYTEQSGGMSCVKKQAEAINVEKSALGEGPLWLPESGQLVWVDIEGMKIRMWNPKTREDGSVSVGQRIGAVVRASDGRMVCALEHGFYFLDLTTGELEPIVDPEAHLPGNRFNDGKCDPAGRFWAGTMPKSEDAPEGSLYRLDTDGSVHRMVGEISCSNGLGWSLDGRTMYYIDTGTRRVDRFDYDAANGNISNRRVVANIPVDQGFPDGMTVDAEGKLWVAHWGGYAVSRFDPDTGECLERIELPVSQVTSCCFGGDDLDELYITSASVGLSEEQLRQEPLAGSLFVYKPGVKGQLAHDYQVQGK</sequence>
<evidence type="ECO:0000256" key="15">
    <source>
        <dbReference type="PIRSR" id="PIRSR605511-2"/>
    </source>
</evidence>
<evidence type="ECO:0000256" key="5">
    <source>
        <dbReference type="ARBA" id="ARBA00004496"/>
    </source>
</evidence>
<gene>
    <name evidence="17" type="ORF">DFP98_123117</name>
</gene>
<reference evidence="17 18" key="1">
    <citation type="submission" date="2018-07" db="EMBL/GenBank/DDBJ databases">
        <title>Genomic Encyclopedia of Type Strains, Phase III (KMG-III): the genomes of soil and plant-associated and newly described type strains.</title>
        <authorList>
            <person name="Whitman W."/>
        </authorList>
    </citation>
    <scope>NUCLEOTIDE SEQUENCE [LARGE SCALE GENOMIC DNA]</scope>
    <source>
        <strain evidence="17 18">CECT 7287</strain>
    </source>
</reference>
<keyword evidence="18" id="KW-1185">Reference proteome</keyword>
<evidence type="ECO:0000256" key="4">
    <source>
        <dbReference type="ARBA" id="ARBA00001946"/>
    </source>
</evidence>
<dbReference type="InterPro" id="IPR005511">
    <property type="entry name" value="SMP-30"/>
</dbReference>
<dbReference type="PRINTS" id="PR01790">
    <property type="entry name" value="SMP30FAMILY"/>
</dbReference>
<dbReference type="GO" id="GO:0005509">
    <property type="term" value="F:calcium ion binding"/>
    <property type="evidence" value="ECO:0007669"/>
    <property type="project" value="InterPro"/>
</dbReference>
<accession>A0A3D9IRY0</accession>
<evidence type="ECO:0000256" key="14">
    <source>
        <dbReference type="PIRSR" id="PIRSR605511-1"/>
    </source>
</evidence>
<comment type="similarity">
    <text evidence="6">Belongs to the SMP-30/CGR1 family.</text>
</comment>
<evidence type="ECO:0000256" key="6">
    <source>
        <dbReference type="ARBA" id="ARBA00008853"/>
    </source>
</evidence>
<dbReference type="EMBL" id="QRDZ01000023">
    <property type="protein sequence ID" value="RED64445.1"/>
    <property type="molecule type" value="Genomic_DNA"/>
</dbReference>
<dbReference type="PANTHER" id="PTHR10907">
    <property type="entry name" value="REGUCALCIN"/>
    <property type="match status" value="1"/>
</dbReference>
<evidence type="ECO:0000256" key="8">
    <source>
        <dbReference type="ARBA" id="ARBA00016808"/>
    </source>
</evidence>
<dbReference type="Pfam" id="PF08450">
    <property type="entry name" value="SGL"/>
    <property type="match status" value="1"/>
</dbReference>
<keyword evidence="9" id="KW-0963">Cytoplasm</keyword>
<evidence type="ECO:0000259" key="16">
    <source>
        <dbReference type="Pfam" id="PF08450"/>
    </source>
</evidence>
<comment type="cofactor">
    <cofactor evidence="4">
        <name>Mg(2+)</name>
        <dbReference type="ChEBI" id="CHEBI:18420"/>
    </cofactor>
</comment>
<dbReference type="PRINTS" id="PR01791">
    <property type="entry name" value="REGUCALCIN"/>
</dbReference>
<comment type="catalytic activity">
    <reaction evidence="1">
        <text>D-glucono-1,5-lactone + H2O = D-gluconate + H(+)</text>
        <dbReference type="Rhea" id="RHEA:10440"/>
        <dbReference type="ChEBI" id="CHEBI:15377"/>
        <dbReference type="ChEBI" id="CHEBI:15378"/>
        <dbReference type="ChEBI" id="CHEBI:16217"/>
        <dbReference type="ChEBI" id="CHEBI:18391"/>
        <dbReference type="EC" id="3.1.1.17"/>
    </reaction>
</comment>
<dbReference type="PANTHER" id="PTHR10907:SF47">
    <property type="entry name" value="REGUCALCIN"/>
    <property type="match status" value="1"/>
</dbReference>
<dbReference type="EC" id="3.1.1.17" evidence="7"/>
<dbReference type="InterPro" id="IPR008367">
    <property type="entry name" value="Regucalcin"/>
</dbReference>
<comment type="caution">
    <text evidence="17">The sequence shown here is derived from an EMBL/GenBank/DDBJ whole genome shotgun (WGS) entry which is preliminary data.</text>
</comment>
<organism evidence="17 18">
    <name type="scientific">Cohnella phaseoli</name>
    <dbReference type="NCBI Taxonomy" id="456490"/>
    <lineage>
        <taxon>Bacteria</taxon>
        <taxon>Bacillati</taxon>
        <taxon>Bacillota</taxon>
        <taxon>Bacilli</taxon>
        <taxon>Bacillales</taxon>
        <taxon>Paenibacillaceae</taxon>
        <taxon>Cohnella</taxon>
    </lineage>
</organism>
<dbReference type="GO" id="GO:0019853">
    <property type="term" value="P:L-ascorbic acid biosynthetic process"/>
    <property type="evidence" value="ECO:0007669"/>
    <property type="project" value="TreeGrafter"/>
</dbReference>
<proteinExistence type="inferred from homology"/>
<name>A0A3D9IRY0_9BACL</name>
<evidence type="ECO:0000256" key="13">
    <source>
        <dbReference type="ARBA" id="ARBA00032464"/>
    </source>
</evidence>
<dbReference type="GO" id="GO:0005737">
    <property type="term" value="C:cytoplasm"/>
    <property type="evidence" value="ECO:0007669"/>
    <property type="project" value="UniProtKB-SubCell"/>
</dbReference>
<feature type="binding site" evidence="15">
    <location>
        <position position="126"/>
    </location>
    <ligand>
        <name>substrate</name>
    </ligand>
</feature>
<evidence type="ECO:0000256" key="2">
    <source>
        <dbReference type="ARBA" id="ARBA00001913"/>
    </source>
</evidence>
<dbReference type="Proteomes" id="UP000256977">
    <property type="component" value="Unassembled WGS sequence"/>
</dbReference>
<feature type="domain" description="SMP-30/Gluconolactonase/LRE-like region" evidence="16">
    <location>
        <begin position="39"/>
        <end position="282"/>
    </location>
</feature>
<evidence type="ECO:0000256" key="1">
    <source>
        <dbReference type="ARBA" id="ARBA00001589"/>
    </source>
</evidence>
<evidence type="ECO:0000313" key="18">
    <source>
        <dbReference type="Proteomes" id="UP000256977"/>
    </source>
</evidence>
<dbReference type="AlphaFoldDB" id="A0A3D9IRY0"/>
<comment type="cofactor">
    <cofactor evidence="15">
        <name>Zn(2+)</name>
        <dbReference type="ChEBI" id="CHEBI:29105"/>
    </cofactor>
    <text evidence="15">Binds 1 divalent metal cation per subunit.</text>
</comment>
<evidence type="ECO:0000256" key="10">
    <source>
        <dbReference type="ARBA" id="ARBA00022723"/>
    </source>
</evidence>
<feature type="binding site" evidence="15">
    <location>
        <position position="172"/>
    </location>
    <ligand>
        <name>a divalent metal cation</name>
        <dbReference type="ChEBI" id="CHEBI:60240"/>
    </ligand>
</feature>
<dbReference type="Gene3D" id="2.120.10.30">
    <property type="entry name" value="TolB, C-terminal domain"/>
    <property type="match status" value="1"/>
</dbReference>
<comment type="cofactor">
    <cofactor evidence="2">
        <name>Ca(2+)</name>
        <dbReference type="ChEBI" id="CHEBI:29108"/>
    </cofactor>
</comment>
<dbReference type="SUPFAM" id="SSF63829">
    <property type="entry name" value="Calcium-dependent phosphotriesterase"/>
    <property type="match status" value="1"/>
</dbReference>
<feature type="binding site" evidence="15">
    <location>
        <position position="222"/>
    </location>
    <ligand>
        <name>a divalent metal cation</name>
        <dbReference type="ChEBI" id="CHEBI:60240"/>
    </ligand>
</feature>
<evidence type="ECO:0000313" key="17">
    <source>
        <dbReference type="EMBL" id="RED64445.1"/>
    </source>
</evidence>
<evidence type="ECO:0000256" key="9">
    <source>
        <dbReference type="ARBA" id="ARBA00022490"/>
    </source>
</evidence>
<comment type="subcellular location">
    <subcellularLocation>
        <location evidence="5">Cytoplasm</location>
    </subcellularLocation>
</comment>